<sequence>MSVSYNGLWKMLIDRKMYKKDLVAELNISSATLAKMGKGECVSMDVLERICDYMDCNIGDVMSFEKEEKKEDKE</sequence>
<evidence type="ECO:0000259" key="1">
    <source>
        <dbReference type="Pfam" id="PF13443"/>
    </source>
</evidence>
<dbReference type="PANTHER" id="PTHR37301:SF1">
    <property type="entry name" value="DNA-BINDING PROTEIN"/>
    <property type="match status" value="1"/>
</dbReference>
<gene>
    <name evidence="2" type="ORF">SAMN05216470_1857</name>
</gene>
<dbReference type="SUPFAM" id="SSF47413">
    <property type="entry name" value="lambda repressor-like DNA-binding domains"/>
    <property type="match status" value="1"/>
</dbReference>
<reference evidence="2 3" key="1">
    <citation type="submission" date="2017-07" db="EMBL/GenBank/DDBJ databases">
        <authorList>
            <person name="Sun Z.S."/>
            <person name="Albrecht U."/>
            <person name="Echele G."/>
            <person name="Lee C.C."/>
        </authorList>
    </citation>
    <scope>NUCLEOTIDE SEQUENCE [LARGE SCALE GENOMIC DNA]</scope>
    <source>
        <strain evidence="2 3">AR3</strain>
    </source>
</reference>
<dbReference type="AlphaFoldDB" id="A0A239RF96"/>
<feature type="domain" description="HTH cro/C1-type" evidence="1">
    <location>
        <begin position="8"/>
        <end position="67"/>
    </location>
</feature>
<dbReference type="Gene3D" id="1.10.260.40">
    <property type="entry name" value="lambda repressor-like DNA-binding domains"/>
    <property type="match status" value="1"/>
</dbReference>
<dbReference type="PANTHER" id="PTHR37301">
    <property type="entry name" value="DNA-BINDING PROTEIN-RELATED"/>
    <property type="match status" value="1"/>
</dbReference>
<evidence type="ECO:0000313" key="2">
    <source>
        <dbReference type="EMBL" id="SNU09507.1"/>
    </source>
</evidence>
<accession>A0A239RF96</accession>
<dbReference type="Proteomes" id="UP000214649">
    <property type="component" value="Unassembled WGS sequence"/>
</dbReference>
<evidence type="ECO:0000313" key="3">
    <source>
        <dbReference type="Proteomes" id="UP000214649"/>
    </source>
</evidence>
<dbReference type="RefSeq" id="WP_094141198.1">
    <property type="nucleotide sequence ID" value="NZ_FZRA01000008.1"/>
</dbReference>
<dbReference type="InterPro" id="IPR010982">
    <property type="entry name" value="Lambda_DNA-bd_dom_sf"/>
</dbReference>
<dbReference type="EMBL" id="FZRA01000008">
    <property type="protein sequence ID" value="SNU09507.1"/>
    <property type="molecule type" value="Genomic_DNA"/>
</dbReference>
<keyword evidence="2" id="KW-0238">DNA-binding</keyword>
<name>A0A239RF96_STREI</name>
<proteinExistence type="predicted"/>
<organism evidence="2 3">
    <name type="scientific">Streptococcus equinus</name>
    <name type="common">Streptococcus bovis</name>
    <dbReference type="NCBI Taxonomy" id="1335"/>
    <lineage>
        <taxon>Bacteria</taxon>
        <taxon>Bacillati</taxon>
        <taxon>Bacillota</taxon>
        <taxon>Bacilli</taxon>
        <taxon>Lactobacillales</taxon>
        <taxon>Streptococcaceae</taxon>
        <taxon>Streptococcus</taxon>
    </lineage>
</organism>
<dbReference type="Pfam" id="PF13443">
    <property type="entry name" value="HTH_26"/>
    <property type="match status" value="1"/>
</dbReference>
<dbReference type="InterPro" id="IPR001387">
    <property type="entry name" value="Cro/C1-type_HTH"/>
</dbReference>
<dbReference type="GO" id="GO:0003677">
    <property type="term" value="F:DNA binding"/>
    <property type="evidence" value="ECO:0007669"/>
    <property type="project" value="UniProtKB-KW"/>
</dbReference>
<protein>
    <submittedName>
        <fullName evidence="2">DNA-binding transcriptional regulator, XRE family</fullName>
    </submittedName>
</protein>